<feature type="signal peptide" evidence="1">
    <location>
        <begin position="1"/>
        <end position="18"/>
    </location>
</feature>
<keyword evidence="3" id="KW-1185">Reference proteome</keyword>
<reference evidence="2 3" key="1">
    <citation type="submission" date="2016-10" db="EMBL/GenBank/DDBJ databases">
        <authorList>
            <person name="de Groot N.N."/>
        </authorList>
    </citation>
    <scope>NUCLEOTIDE SEQUENCE [LARGE SCALE GENOMIC DNA]</scope>
    <source>
        <strain evidence="2 3">DSM 15283</strain>
    </source>
</reference>
<proteinExistence type="predicted"/>
<evidence type="ECO:0000313" key="2">
    <source>
        <dbReference type="EMBL" id="SFL46535.1"/>
    </source>
</evidence>
<dbReference type="Proteomes" id="UP000199144">
    <property type="component" value="Unassembled WGS sequence"/>
</dbReference>
<name>A0A1I4HWG2_9RHOB</name>
<evidence type="ECO:0000313" key="3">
    <source>
        <dbReference type="Proteomes" id="UP000199144"/>
    </source>
</evidence>
<dbReference type="PROSITE" id="PS51257">
    <property type="entry name" value="PROKAR_LIPOPROTEIN"/>
    <property type="match status" value="1"/>
</dbReference>
<dbReference type="EMBL" id="FOTQ01000001">
    <property type="protein sequence ID" value="SFL46535.1"/>
    <property type="molecule type" value="Genomic_DNA"/>
</dbReference>
<evidence type="ECO:0000256" key="1">
    <source>
        <dbReference type="SAM" id="SignalP"/>
    </source>
</evidence>
<keyword evidence="1" id="KW-0732">Signal</keyword>
<sequence>MKKAFQLAFTGGVLLLLAACGSKDLPVRTVPQEEHPVTYKSASANATLTTPVQV</sequence>
<dbReference type="STRING" id="254406.SAMN04488042_101302"/>
<organism evidence="2 3">
    <name type="scientific">Shimia aestuarii</name>
    <dbReference type="NCBI Taxonomy" id="254406"/>
    <lineage>
        <taxon>Bacteria</taxon>
        <taxon>Pseudomonadati</taxon>
        <taxon>Pseudomonadota</taxon>
        <taxon>Alphaproteobacteria</taxon>
        <taxon>Rhodobacterales</taxon>
        <taxon>Roseobacteraceae</taxon>
    </lineage>
</organism>
<dbReference type="AlphaFoldDB" id="A0A1I4HWG2"/>
<evidence type="ECO:0008006" key="4">
    <source>
        <dbReference type="Google" id="ProtNLM"/>
    </source>
</evidence>
<dbReference type="RefSeq" id="WP_165609981.1">
    <property type="nucleotide sequence ID" value="NZ_FOTQ01000001.1"/>
</dbReference>
<gene>
    <name evidence="2" type="ORF">SAMN04488042_101302</name>
</gene>
<feature type="chain" id="PRO_5011727862" description="Lipoprotein-attachment site-containing protein" evidence="1">
    <location>
        <begin position="19"/>
        <end position="54"/>
    </location>
</feature>
<accession>A0A1I4HWG2</accession>
<protein>
    <recommendedName>
        <fullName evidence="4">Lipoprotein-attachment site-containing protein</fullName>
    </recommendedName>
</protein>